<dbReference type="InterPro" id="IPR046243">
    <property type="entry name" value="DUF6276"/>
</dbReference>
<reference evidence="1" key="2">
    <citation type="submission" date="2020-09" db="EMBL/GenBank/DDBJ databases">
        <authorList>
            <person name="Sun Q."/>
            <person name="Ohkuma M."/>
        </authorList>
    </citation>
    <scope>NUCLEOTIDE SEQUENCE</scope>
    <source>
        <strain evidence="1">JCM 17820</strain>
    </source>
</reference>
<evidence type="ECO:0000313" key="2">
    <source>
        <dbReference type="Proteomes" id="UP000605784"/>
    </source>
</evidence>
<dbReference type="Pfam" id="PF19792">
    <property type="entry name" value="DUF6276"/>
    <property type="match status" value="1"/>
</dbReference>
<dbReference type="Proteomes" id="UP000605784">
    <property type="component" value="Unassembled WGS sequence"/>
</dbReference>
<dbReference type="RefSeq" id="WP_188996030.1">
    <property type="nucleotide sequence ID" value="NZ_BMOU01000002.1"/>
</dbReference>
<proteinExistence type="predicted"/>
<protein>
    <recommendedName>
        <fullName evidence="3">Small CPxCG-related zinc finger protein</fullName>
    </recommendedName>
</protein>
<organism evidence="1 2">
    <name type="scientific">Haloarcula pellucida</name>
    <dbReference type="NCBI Taxonomy" id="1427151"/>
    <lineage>
        <taxon>Archaea</taxon>
        <taxon>Methanobacteriati</taxon>
        <taxon>Methanobacteriota</taxon>
        <taxon>Stenosarchaea group</taxon>
        <taxon>Halobacteria</taxon>
        <taxon>Halobacteriales</taxon>
        <taxon>Haloarculaceae</taxon>
        <taxon>Haloarcula</taxon>
    </lineage>
</organism>
<reference evidence="1" key="1">
    <citation type="journal article" date="2014" name="Int. J. Syst. Evol. Microbiol.">
        <title>Complete genome sequence of Corynebacterium casei LMG S-19264T (=DSM 44701T), isolated from a smear-ripened cheese.</title>
        <authorList>
            <consortium name="US DOE Joint Genome Institute (JGI-PGF)"/>
            <person name="Walter F."/>
            <person name="Albersmeier A."/>
            <person name="Kalinowski J."/>
            <person name="Ruckert C."/>
        </authorList>
    </citation>
    <scope>NUCLEOTIDE SEQUENCE</scope>
    <source>
        <strain evidence="1">JCM 17820</strain>
    </source>
</reference>
<evidence type="ECO:0008006" key="3">
    <source>
        <dbReference type="Google" id="ProtNLM"/>
    </source>
</evidence>
<keyword evidence="2" id="KW-1185">Reference proteome</keyword>
<name>A0A830GL91_9EURY</name>
<accession>A0A830GL91</accession>
<comment type="caution">
    <text evidence="1">The sequence shown here is derived from an EMBL/GenBank/DDBJ whole genome shotgun (WGS) entry which is preliminary data.</text>
</comment>
<evidence type="ECO:0000313" key="1">
    <source>
        <dbReference type="EMBL" id="GGN91651.1"/>
    </source>
</evidence>
<gene>
    <name evidence="1" type="ORF">GCM10009030_14830</name>
</gene>
<sequence length="130" mass="13802">MSCAECGGETLAVPVPDELREYLPGGAAGATICRTCLAMGPTESPPESTPDLTVLDDAMPSDAAAAVPMVLLLGLLDSLALHRQEITALLERVERAGTDPLLVVDRLAESYGDDAHVDLARRRHQLEQLL</sequence>
<dbReference type="EMBL" id="BMOU01000002">
    <property type="protein sequence ID" value="GGN91651.1"/>
    <property type="molecule type" value="Genomic_DNA"/>
</dbReference>
<dbReference type="AlphaFoldDB" id="A0A830GL91"/>